<evidence type="ECO:0000313" key="1">
    <source>
        <dbReference type="EMBL" id="GAH41195.1"/>
    </source>
</evidence>
<reference evidence="1" key="1">
    <citation type="journal article" date="2014" name="Front. Microbiol.">
        <title>High frequency of phylogenetically diverse reductive dehalogenase-homologous genes in deep subseafloor sedimentary metagenomes.</title>
        <authorList>
            <person name="Kawai M."/>
            <person name="Futagami T."/>
            <person name="Toyoda A."/>
            <person name="Takaki Y."/>
            <person name="Nishi S."/>
            <person name="Hori S."/>
            <person name="Arai W."/>
            <person name="Tsubouchi T."/>
            <person name="Morono Y."/>
            <person name="Uchiyama I."/>
            <person name="Ito T."/>
            <person name="Fujiyama A."/>
            <person name="Inagaki F."/>
            <person name="Takami H."/>
        </authorList>
    </citation>
    <scope>NUCLEOTIDE SEQUENCE</scope>
    <source>
        <strain evidence="1">Expedition CK06-06</strain>
    </source>
</reference>
<proteinExistence type="predicted"/>
<feature type="non-terminal residue" evidence="1">
    <location>
        <position position="1"/>
    </location>
</feature>
<organism evidence="1">
    <name type="scientific">marine sediment metagenome</name>
    <dbReference type="NCBI Taxonomy" id="412755"/>
    <lineage>
        <taxon>unclassified sequences</taxon>
        <taxon>metagenomes</taxon>
        <taxon>ecological metagenomes</taxon>
    </lineage>
</organism>
<protein>
    <submittedName>
        <fullName evidence="1">Uncharacterized protein</fullName>
    </submittedName>
</protein>
<dbReference type="AlphaFoldDB" id="X1G8P6"/>
<sequence>EEVARIKNKGELEIKLITVKDLLEKKKPII</sequence>
<accession>X1G8P6</accession>
<comment type="caution">
    <text evidence="1">The sequence shown here is derived from an EMBL/GenBank/DDBJ whole genome shotgun (WGS) entry which is preliminary data.</text>
</comment>
<gene>
    <name evidence="1" type="ORF">S03H2_16503</name>
</gene>
<dbReference type="EMBL" id="BARU01008433">
    <property type="protein sequence ID" value="GAH41195.1"/>
    <property type="molecule type" value="Genomic_DNA"/>
</dbReference>
<name>X1G8P6_9ZZZZ</name>